<reference evidence="12 13" key="1">
    <citation type="submission" date="2016-10" db="EMBL/GenBank/DDBJ databases">
        <authorList>
            <person name="de Groot N.N."/>
        </authorList>
    </citation>
    <scope>NUCLEOTIDE SEQUENCE [LARGE SCALE GENOMIC DNA]</scope>
    <source>
        <strain evidence="12 13">DSM 12271</strain>
    </source>
</reference>
<dbReference type="GO" id="GO:0072344">
    <property type="term" value="P:rescue of stalled ribosome"/>
    <property type="evidence" value="ECO:0007669"/>
    <property type="project" value="UniProtKB-UniRule"/>
</dbReference>
<feature type="active site" description="Proton acceptor" evidence="9">
    <location>
        <position position="19"/>
    </location>
</feature>
<feature type="site" description="Discriminates between blocked and unblocked aminoacyl-tRNA" evidence="9">
    <location>
        <position position="9"/>
    </location>
</feature>
<feature type="binding site" evidence="9">
    <location>
        <position position="14"/>
    </location>
    <ligand>
        <name>tRNA</name>
        <dbReference type="ChEBI" id="CHEBI:17843"/>
    </ligand>
</feature>
<keyword evidence="5 9" id="KW-0694">RNA-binding</keyword>
<keyword evidence="2 9" id="KW-0963">Cytoplasm</keyword>
<dbReference type="GO" id="GO:0006515">
    <property type="term" value="P:protein quality control for misfolded or incompletely synthesized proteins"/>
    <property type="evidence" value="ECO:0007669"/>
    <property type="project" value="UniProtKB-UniRule"/>
</dbReference>
<dbReference type="SUPFAM" id="SSF53178">
    <property type="entry name" value="Peptidyl-tRNA hydrolase-like"/>
    <property type="match status" value="1"/>
</dbReference>
<feature type="site" description="Stabilizes the basic form of H active site to accept a proton" evidence="9">
    <location>
        <position position="91"/>
    </location>
</feature>
<evidence type="ECO:0000256" key="9">
    <source>
        <dbReference type="HAMAP-Rule" id="MF_00083"/>
    </source>
</evidence>
<keyword evidence="13" id="KW-1185">Reference proteome</keyword>
<dbReference type="AlphaFoldDB" id="A0A1I0YPH0"/>
<comment type="similarity">
    <text evidence="6 9 11">Belongs to the PTH family.</text>
</comment>
<evidence type="ECO:0000256" key="7">
    <source>
        <dbReference type="ARBA" id="ARBA00048707"/>
    </source>
</evidence>
<evidence type="ECO:0000256" key="10">
    <source>
        <dbReference type="RuleBase" id="RU000673"/>
    </source>
</evidence>
<dbReference type="PANTHER" id="PTHR17224">
    <property type="entry name" value="PEPTIDYL-TRNA HYDROLASE"/>
    <property type="match status" value="1"/>
</dbReference>
<dbReference type="InterPro" id="IPR001328">
    <property type="entry name" value="Pept_tRNA_hydro"/>
</dbReference>
<dbReference type="InterPro" id="IPR036416">
    <property type="entry name" value="Pept_tRNA_hydro_sf"/>
</dbReference>
<dbReference type="PROSITE" id="PS01195">
    <property type="entry name" value="PEPT_TRNA_HYDROL_1"/>
    <property type="match status" value="1"/>
</dbReference>
<comment type="subunit">
    <text evidence="9">Monomer.</text>
</comment>
<accession>A0A1I0YPH0</accession>
<dbReference type="STRING" id="84698.SAMN04488528_101413"/>
<evidence type="ECO:0000256" key="11">
    <source>
        <dbReference type="RuleBase" id="RU004320"/>
    </source>
</evidence>
<comment type="function">
    <text evidence="9">Catalyzes the release of premature peptidyl moieties from peptidyl-tRNA molecules trapped in stalled 50S ribosomal subunits, and thus maintains levels of free tRNAs and 50S ribosomes.</text>
</comment>
<keyword evidence="4 9" id="KW-0378">Hydrolase</keyword>
<dbReference type="OrthoDB" id="9800507at2"/>
<dbReference type="GO" id="GO:0004045">
    <property type="term" value="F:peptidyl-tRNA hydrolase activity"/>
    <property type="evidence" value="ECO:0007669"/>
    <property type="project" value="UniProtKB-UniRule"/>
</dbReference>
<dbReference type="InterPro" id="IPR018171">
    <property type="entry name" value="Pept_tRNA_hydro_CS"/>
</dbReference>
<feature type="binding site" evidence="9">
    <location>
        <position position="112"/>
    </location>
    <ligand>
        <name>tRNA</name>
        <dbReference type="ChEBI" id="CHEBI:17843"/>
    </ligand>
</feature>
<gene>
    <name evidence="9" type="primary">pth</name>
    <name evidence="12" type="ORF">SAMN04488528_101413</name>
</gene>
<keyword evidence="3 9" id="KW-0820">tRNA-binding</keyword>
<sequence length="187" mass="20593">MFLIVGLGNPGDKYKGTRHNIGFDTIDLISKKYNIAVNREKFKGMCGEGIINGEKVILLKPTTYMNLSGESVRQVIDFYKIDNDNVVIIYDDISLEVGRLRIRSNGSAGGHNGIKSIIAHIGDVFPRVKIGVGGPKNDLVSHVLGKFSNDENETLRKVLPVVVEATEVIISKDINDSMNKFNSFVAQ</sequence>
<evidence type="ECO:0000313" key="12">
    <source>
        <dbReference type="EMBL" id="SFB14360.1"/>
    </source>
</evidence>
<dbReference type="Pfam" id="PF01195">
    <property type="entry name" value="Pept_tRNA_hydro"/>
    <property type="match status" value="1"/>
</dbReference>
<dbReference type="EMBL" id="FOKI01000014">
    <property type="protein sequence ID" value="SFB14360.1"/>
    <property type="molecule type" value="Genomic_DNA"/>
</dbReference>
<dbReference type="GO" id="GO:0005737">
    <property type="term" value="C:cytoplasm"/>
    <property type="evidence" value="ECO:0007669"/>
    <property type="project" value="UniProtKB-SubCell"/>
</dbReference>
<evidence type="ECO:0000256" key="2">
    <source>
        <dbReference type="ARBA" id="ARBA00022490"/>
    </source>
</evidence>
<dbReference type="Gene3D" id="3.40.50.1470">
    <property type="entry name" value="Peptidyl-tRNA hydrolase"/>
    <property type="match status" value="1"/>
</dbReference>
<dbReference type="RefSeq" id="WP_090041125.1">
    <property type="nucleotide sequence ID" value="NZ_FOKI01000014.1"/>
</dbReference>
<evidence type="ECO:0000256" key="4">
    <source>
        <dbReference type="ARBA" id="ARBA00022801"/>
    </source>
</evidence>
<comment type="subcellular location">
    <subcellularLocation>
        <location evidence="9">Cytoplasm</location>
    </subcellularLocation>
</comment>
<evidence type="ECO:0000313" key="13">
    <source>
        <dbReference type="Proteomes" id="UP000198619"/>
    </source>
</evidence>
<dbReference type="Proteomes" id="UP000198619">
    <property type="component" value="Unassembled WGS sequence"/>
</dbReference>
<evidence type="ECO:0000256" key="5">
    <source>
        <dbReference type="ARBA" id="ARBA00022884"/>
    </source>
</evidence>
<name>A0A1I0YPH0_9CLOT</name>
<dbReference type="HAMAP" id="MF_00083">
    <property type="entry name" value="Pept_tRNA_hydro_bact"/>
    <property type="match status" value="1"/>
</dbReference>
<feature type="binding site" evidence="9">
    <location>
        <position position="66"/>
    </location>
    <ligand>
        <name>tRNA</name>
        <dbReference type="ChEBI" id="CHEBI:17843"/>
    </ligand>
</feature>
<dbReference type="PANTHER" id="PTHR17224:SF1">
    <property type="entry name" value="PEPTIDYL-TRNA HYDROLASE"/>
    <property type="match status" value="1"/>
</dbReference>
<dbReference type="PROSITE" id="PS01196">
    <property type="entry name" value="PEPT_TRNA_HYDROL_2"/>
    <property type="match status" value="1"/>
</dbReference>
<proteinExistence type="inferred from homology"/>
<evidence type="ECO:0000256" key="6">
    <source>
        <dbReference type="ARBA" id="ARBA00038063"/>
    </source>
</evidence>
<dbReference type="EC" id="3.1.1.29" evidence="1 9"/>
<comment type="catalytic activity">
    <reaction evidence="7 9 10">
        <text>an N-acyl-L-alpha-aminoacyl-tRNA + H2O = an N-acyl-L-amino acid + a tRNA + H(+)</text>
        <dbReference type="Rhea" id="RHEA:54448"/>
        <dbReference type="Rhea" id="RHEA-COMP:10123"/>
        <dbReference type="Rhea" id="RHEA-COMP:13883"/>
        <dbReference type="ChEBI" id="CHEBI:15377"/>
        <dbReference type="ChEBI" id="CHEBI:15378"/>
        <dbReference type="ChEBI" id="CHEBI:59874"/>
        <dbReference type="ChEBI" id="CHEBI:78442"/>
        <dbReference type="ChEBI" id="CHEBI:138191"/>
        <dbReference type="EC" id="3.1.1.29"/>
    </reaction>
</comment>
<comment type="function">
    <text evidence="9">Hydrolyzes ribosome-free peptidyl-tRNAs (with 1 or more amino acids incorporated), which drop off the ribosome during protein synthesis, or as a result of ribosome stalling.</text>
</comment>
<evidence type="ECO:0000256" key="1">
    <source>
        <dbReference type="ARBA" id="ARBA00013260"/>
    </source>
</evidence>
<evidence type="ECO:0000256" key="3">
    <source>
        <dbReference type="ARBA" id="ARBA00022555"/>
    </source>
</evidence>
<evidence type="ECO:0000256" key="8">
    <source>
        <dbReference type="ARBA" id="ARBA00050038"/>
    </source>
</evidence>
<organism evidence="12 13">
    <name type="scientific">Clostridium frigidicarnis</name>
    <dbReference type="NCBI Taxonomy" id="84698"/>
    <lineage>
        <taxon>Bacteria</taxon>
        <taxon>Bacillati</taxon>
        <taxon>Bacillota</taxon>
        <taxon>Clostridia</taxon>
        <taxon>Eubacteriales</taxon>
        <taxon>Clostridiaceae</taxon>
        <taxon>Clostridium</taxon>
    </lineage>
</organism>
<dbReference type="GO" id="GO:0000049">
    <property type="term" value="F:tRNA binding"/>
    <property type="evidence" value="ECO:0007669"/>
    <property type="project" value="UniProtKB-UniRule"/>
</dbReference>
<dbReference type="CDD" id="cd00462">
    <property type="entry name" value="PTH"/>
    <property type="match status" value="1"/>
</dbReference>
<dbReference type="NCBIfam" id="TIGR00447">
    <property type="entry name" value="pth"/>
    <property type="match status" value="1"/>
</dbReference>
<feature type="binding site" evidence="9">
    <location>
        <position position="64"/>
    </location>
    <ligand>
        <name>tRNA</name>
        <dbReference type="ChEBI" id="CHEBI:17843"/>
    </ligand>
</feature>
<dbReference type="FunFam" id="3.40.50.1470:FF:000001">
    <property type="entry name" value="Peptidyl-tRNA hydrolase"/>
    <property type="match status" value="1"/>
</dbReference>
<protein>
    <recommendedName>
        <fullName evidence="8 9">Peptidyl-tRNA hydrolase</fullName>
        <shortName evidence="9">Pth</shortName>
        <ecNumber evidence="1 9">3.1.1.29</ecNumber>
    </recommendedName>
</protein>